<protein>
    <submittedName>
        <fullName evidence="1">Uncharacterized protein</fullName>
    </submittedName>
</protein>
<evidence type="ECO:0000313" key="2">
    <source>
        <dbReference type="Proteomes" id="UP000664132"/>
    </source>
</evidence>
<dbReference type="Proteomes" id="UP000664132">
    <property type="component" value="Unassembled WGS sequence"/>
</dbReference>
<dbReference type="EMBL" id="JAFJYH010000316">
    <property type="protein sequence ID" value="KAG4413399.1"/>
    <property type="molecule type" value="Genomic_DNA"/>
</dbReference>
<reference evidence="1" key="1">
    <citation type="submission" date="2021-02" db="EMBL/GenBank/DDBJ databases">
        <title>Genome sequence Cadophora malorum strain M34.</title>
        <authorList>
            <person name="Stefanovic E."/>
            <person name="Vu D."/>
            <person name="Scully C."/>
            <person name="Dijksterhuis J."/>
            <person name="Roader J."/>
            <person name="Houbraken J."/>
        </authorList>
    </citation>
    <scope>NUCLEOTIDE SEQUENCE</scope>
    <source>
        <strain evidence="1">M34</strain>
    </source>
</reference>
<name>A0A8H7W773_9HELO</name>
<sequence>MSQSYRILGLGHFQMALLDFVQPRQLGVHDYNRPQRAFVVRVSRSRAGDFPRLYGFQDIH</sequence>
<accession>A0A8H7W773</accession>
<proteinExistence type="predicted"/>
<dbReference type="AlphaFoldDB" id="A0A8H7W773"/>
<keyword evidence="2" id="KW-1185">Reference proteome</keyword>
<gene>
    <name evidence="1" type="ORF">IFR04_013458</name>
</gene>
<organism evidence="1 2">
    <name type="scientific">Cadophora malorum</name>
    <dbReference type="NCBI Taxonomy" id="108018"/>
    <lineage>
        <taxon>Eukaryota</taxon>
        <taxon>Fungi</taxon>
        <taxon>Dikarya</taxon>
        <taxon>Ascomycota</taxon>
        <taxon>Pezizomycotina</taxon>
        <taxon>Leotiomycetes</taxon>
        <taxon>Helotiales</taxon>
        <taxon>Ploettnerulaceae</taxon>
        <taxon>Cadophora</taxon>
    </lineage>
</organism>
<evidence type="ECO:0000313" key="1">
    <source>
        <dbReference type="EMBL" id="KAG4413399.1"/>
    </source>
</evidence>
<comment type="caution">
    <text evidence="1">The sequence shown here is derived from an EMBL/GenBank/DDBJ whole genome shotgun (WGS) entry which is preliminary data.</text>
</comment>